<feature type="repeat" description="PPR" evidence="2">
    <location>
        <begin position="340"/>
        <end position="370"/>
    </location>
</feature>
<dbReference type="GO" id="GO:0008270">
    <property type="term" value="F:zinc ion binding"/>
    <property type="evidence" value="ECO:0007669"/>
    <property type="project" value="InterPro"/>
</dbReference>
<dbReference type="GO" id="GO:0003723">
    <property type="term" value="F:RNA binding"/>
    <property type="evidence" value="ECO:0007669"/>
    <property type="project" value="InterPro"/>
</dbReference>
<proteinExistence type="predicted"/>
<dbReference type="InterPro" id="IPR046848">
    <property type="entry name" value="E_motif"/>
</dbReference>
<dbReference type="Gene3D" id="1.25.40.10">
    <property type="entry name" value="Tetratricopeptide repeat domain"/>
    <property type="match status" value="4"/>
</dbReference>
<dbReference type="NCBIfam" id="TIGR00756">
    <property type="entry name" value="PPR"/>
    <property type="match status" value="6"/>
</dbReference>
<evidence type="ECO:0000256" key="1">
    <source>
        <dbReference type="ARBA" id="ARBA00022737"/>
    </source>
</evidence>
<dbReference type="InterPro" id="IPR002885">
    <property type="entry name" value="PPR_rpt"/>
</dbReference>
<dbReference type="SUPFAM" id="SSF48452">
    <property type="entry name" value="TPR-like"/>
    <property type="match status" value="1"/>
</dbReference>
<dbReference type="OMA" id="DQGKYIH"/>
<evidence type="ECO:0000256" key="2">
    <source>
        <dbReference type="PROSITE-ProRule" id="PRU00708"/>
    </source>
</evidence>
<keyword evidence="1" id="KW-0677">Repeat</keyword>
<feature type="repeat" description="PPR" evidence="2">
    <location>
        <begin position="371"/>
        <end position="405"/>
    </location>
</feature>
<dbReference type="EMBL" id="CM010721">
    <property type="protein sequence ID" value="RZC69096.1"/>
    <property type="molecule type" value="Genomic_DNA"/>
</dbReference>
<dbReference type="GO" id="GO:0009451">
    <property type="term" value="P:RNA modification"/>
    <property type="evidence" value="ECO:0007669"/>
    <property type="project" value="InterPro"/>
</dbReference>
<accession>A0A4Y7K8F8</accession>
<evidence type="ECO:0000313" key="4">
    <source>
        <dbReference type="EMBL" id="RZC69096.1"/>
    </source>
</evidence>
<evidence type="ECO:0000313" key="5">
    <source>
        <dbReference type="Proteomes" id="UP000316621"/>
    </source>
</evidence>
<dbReference type="PROSITE" id="PS51375">
    <property type="entry name" value="PPR"/>
    <property type="match status" value="5"/>
</dbReference>
<dbReference type="FunFam" id="1.25.40.10:FF:000470">
    <property type="entry name" value="Pentatricopeptide repeat-containing protein At5g66520"/>
    <property type="match status" value="1"/>
</dbReference>
<dbReference type="Pfam" id="PF13041">
    <property type="entry name" value="PPR_2"/>
    <property type="match status" value="3"/>
</dbReference>
<dbReference type="InterPro" id="IPR046960">
    <property type="entry name" value="PPR_At4g14850-like_plant"/>
</dbReference>
<dbReference type="Pfam" id="PF01535">
    <property type="entry name" value="PPR"/>
    <property type="match status" value="5"/>
</dbReference>
<dbReference type="AlphaFoldDB" id="A0A4Y7K8F8"/>
<keyword evidence="5" id="KW-1185">Reference proteome</keyword>
<evidence type="ECO:0000259" key="3">
    <source>
        <dbReference type="Pfam" id="PF14432"/>
    </source>
</evidence>
<dbReference type="InterPro" id="IPR032867">
    <property type="entry name" value="DYW_dom"/>
</dbReference>
<dbReference type="Pfam" id="PF20431">
    <property type="entry name" value="E_motif"/>
    <property type="match status" value="1"/>
</dbReference>
<dbReference type="FunFam" id="1.25.40.10:FF:000511">
    <property type="entry name" value="Pentatricopeptide repeat-containing protein"/>
    <property type="match status" value="1"/>
</dbReference>
<sequence length="713" mass="80496">MNKVSMNWLKTQCTSIMKTKQAHAYLLRNQFFQENFASSKLISFLALSQSGNLSYAQKIFNQIENPDMFIWNTMIRGYSRSPYPLESISLYSLMIQSCVVPDNFTYTFTLTACAQLKEAKFGKRLHCEIIKNGFQLDVYVLNSLIQMYANSGSFESARMLFDENSARDVVTWNVIIGAHVSGRFYEEAFDLFKKMRETKSIEPDEVTVLNMVCACAHTGNLEQGGILHSYSQEKGFEKNIHLCNAIIDMYYKCGDLGSAQILFGSMIERDILTWTSMISGLVSAGYYRESLVLFGQMQLENINPDGIILVSVLSACAHIGALDQGKYIHLLILRHKVKLDIVLETALVDMYCKCGSMDLALQVFRKIKTKNAFTWNTIIGGLAMNGHGLEALTCFEEMKREEVIPDDVTFIGLLSACGHTGLIDKGLEIFRLMKEVYDIQPRMEHYGCMVNLLCRAKLVEDALDFIKKMPIKPNEVVWATLLLGVNRVGTGGHFELAEKVGKRVIDMEPDSCGRYVSLSNVYAGANQWDVALKIRKDMKARGIDKIPGYSWIEVNGLIHQFVAGDKSHLRTKEIYMMMEEMRRRIRLAGGYLSGTGDVLFDIEEEEKENSLNFHSEKLAIALGLISTSPGSPIRIVKNLRVCNDCHSFIKIISKVFGRQIIARDRSRFHHFNQGSCSCMDFCAALSYKGNTIPLELQSAVEILRTATKMRPSD</sequence>
<dbReference type="InterPro" id="IPR011990">
    <property type="entry name" value="TPR-like_helical_dom_sf"/>
</dbReference>
<organism evidence="4 5">
    <name type="scientific">Papaver somniferum</name>
    <name type="common">Opium poppy</name>
    <dbReference type="NCBI Taxonomy" id="3469"/>
    <lineage>
        <taxon>Eukaryota</taxon>
        <taxon>Viridiplantae</taxon>
        <taxon>Streptophyta</taxon>
        <taxon>Embryophyta</taxon>
        <taxon>Tracheophyta</taxon>
        <taxon>Spermatophyta</taxon>
        <taxon>Magnoliopsida</taxon>
        <taxon>Ranunculales</taxon>
        <taxon>Papaveraceae</taxon>
        <taxon>Papaveroideae</taxon>
        <taxon>Papaver</taxon>
    </lineage>
</organism>
<protein>
    <recommendedName>
        <fullName evidence="3">DYW domain-containing protein</fullName>
    </recommendedName>
</protein>
<dbReference type="PANTHER" id="PTHR24015">
    <property type="entry name" value="OS07G0578800 PROTEIN-RELATED"/>
    <property type="match status" value="1"/>
</dbReference>
<gene>
    <name evidence="4" type="ORF">C5167_032206</name>
</gene>
<feature type="repeat" description="PPR" evidence="2">
    <location>
        <begin position="67"/>
        <end position="101"/>
    </location>
</feature>
<feature type="repeat" description="PPR" evidence="2">
    <location>
        <begin position="168"/>
        <end position="198"/>
    </location>
</feature>
<dbReference type="Gramene" id="RZC69096">
    <property type="protein sequence ID" value="RZC69096"/>
    <property type="gene ID" value="C5167_032206"/>
</dbReference>
<dbReference type="FunFam" id="1.25.40.10:FF:000344">
    <property type="entry name" value="Pentatricopeptide repeat-containing protein"/>
    <property type="match status" value="1"/>
</dbReference>
<dbReference type="Proteomes" id="UP000316621">
    <property type="component" value="Chromosome 7"/>
</dbReference>
<dbReference type="Pfam" id="PF14432">
    <property type="entry name" value="DYW_deaminase"/>
    <property type="match status" value="1"/>
</dbReference>
<name>A0A4Y7K8F8_PAPSO</name>
<reference evidence="4 5" key="1">
    <citation type="journal article" date="2018" name="Science">
        <title>The opium poppy genome and morphinan production.</title>
        <authorList>
            <person name="Guo L."/>
            <person name="Winzer T."/>
            <person name="Yang X."/>
            <person name="Li Y."/>
            <person name="Ning Z."/>
            <person name="He Z."/>
            <person name="Teodor R."/>
            <person name="Lu Y."/>
            <person name="Bowser T.A."/>
            <person name="Graham I.A."/>
            <person name="Ye K."/>
        </authorList>
    </citation>
    <scope>NUCLEOTIDE SEQUENCE [LARGE SCALE GENOMIC DNA]</scope>
    <source>
        <strain evidence="5">cv. HN1</strain>
        <tissue evidence="4">Leaves</tissue>
    </source>
</reference>
<feature type="domain" description="DYW" evidence="3">
    <location>
        <begin position="590"/>
        <end position="681"/>
    </location>
</feature>
<feature type="repeat" description="PPR" evidence="2">
    <location>
        <begin position="270"/>
        <end position="304"/>
    </location>
</feature>
<dbReference type="PANTHER" id="PTHR24015:SF553">
    <property type="entry name" value="DYW DOMAIN-CONTAINING PROTEIN"/>
    <property type="match status" value="1"/>
</dbReference>